<feature type="chain" id="PRO_5045046101" description="PKD/Chitinase domain-containing protein" evidence="2">
    <location>
        <begin position="23"/>
        <end position="787"/>
    </location>
</feature>
<comment type="caution">
    <text evidence="4">The sequence shown here is derived from an EMBL/GenBank/DDBJ whole genome shotgun (WGS) entry which is preliminary data.</text>
</comment>
<dbReference type="InterPro" id="IPR013783">
    <property type="entry name" value="Ig-like_fold"/>
</dbReference>
<dbReference type="CDD" id="cd00146">
    <property type="entry name" value="PKD"/>
    <property type="match status" value="1"/>
</dbReference>
<keyword evidence="5" id="KW-1185">Reference proteome</keyword>
<reference evidence="4 5" key="1">
    <citation type="submission" date="2020-08" db="EMBL/GenBank/DDBJ databases">
        <title>Functional genomics of gut bacteria from endangered species of beetles.</title>
        <authorList>
            <person name="Carlos-Shanley C."/>
        </authorList>
    </citation>
    <scope>NUCLEOTIDE SEQUENCE [LARGE SCALE GENOMIC DNA]</scope>
    <source>
        <strain evidence="4 5">S00124</strain>
    </source>
</reference>
<accession>A0ABR6RCH9</accession>
<dbReference type="RefSeq" id="WP_184705774.1">
    <property type="nucleotide sequence ID" value="NZ_JACHKZ010000004.1"/>
</dbReference>
<dbReference type="SMART" id="SM00089">
    <property type="entry name" value="PKD"/>
    <property type="match status" value="1"/>
</dbReference>
<organism evidence="4 5">
    <name type="scientific">Comamonas odontotermitis</name>
    <dbReference type="NCBI Taxonomy" id="379895"/>
    <lineage>
        <taxon>Bacteria</taxon>
        <taxon>Pseudomonadati</taxon>
        <taxon>Pseudomonadota</taxon>
        <taxon>Betaproteobacteria</taxon>
        <taxon>Burkholderiales</taxon>
        <taxon>Comamonadaceae</taxon>
        <taxon>Comamonas</taxon>
    </lineage>
</organism>
<evidence type="ECO:0000313" key="5">
    <source>
        <dbReference type="Proteomes" id="UP000562492"/>
    </source>
</evidence>
<dbReference type="Gene3D" id="2.60.40.10">
    <property type="entry name" value="Immunoglobulins"/>
    <property type="match status" value="1"/>
</dbReference>
<evidence type="ECO:0000256" key="2">
    <source>
        <dbReference type="SAM" id="SignalP"/>
    </source>
</evidence>
<keyword evidence="2" id="KW-0732">Signal</keyword>
<proteinExistence type="predicted"/>
<feature type="signal peptide" evidence="2">
    <location>
        <begin position="1"/>
        <end position="22"/>
    </location>
</feature>
<dbReference type="InterPro" id="IPR035986">
    <property type="entry name" value="PKD_dom_sf"/>
</dbReference>
<protein>
    <recommendedName>
        <fullName evidence="3">PKD/Chitinase domain-containing protein</fullName>
    </recommendedName>
</protein>
<dbReference type="EMBL" id="JACHKZ010000004">
    <property type="protein sequence ID" value="MBB6576865.1"/>
    <property type="molecule type" value="Genomic_DNA"/>
</dbReference>
<dbReference type="InterPro" id="IPR022409">
    <property type="entry name" value="PKD/Chitinase_dom"/>
</dbReference>
<dbReference type="Proteomes" id="UP000562492">
    <property type="component" value="Unassembled WGS sequence"/>
</dbReference>
<dbReference type="SUPFAM" id="SSF49299">
    <property type="entry name" value="PKD domain"/>
    <property type="match status" value="1"/>
</dbReference>
<feature type="domain" description="PKD/Chitinase" evidence="3">
    <location>
        <begin position="566"/>
        <end position="657"/>
    </location>
</feature>
<sequence>MRLFTKSITAALISCAFSAGWAANTITPQNGNWIITNEMTGKPGRGMGIDVQDGIFLMQLYNYNQDGSATFHMATGPVVDNKVVAPLKQYKDGPSFGSAPKNGTEAANAGNVEIEFTSRTTATIKLPGEKIKRMQRFNYESMPEAQWSDTAYSERWAMVEFDENDKPVKTYFADIGLGSQLALNPDMDPGWPYAKSNKFTVRRFDIATPKQYGFMECNYTGANHLFACVGEELNSSGTTLTRQPTTLTMERSLDELHGTITVGTGGTKHRVLGARVEKVAYTIKDNKLVIDQLFRRNSLPEAGTWIVTKEVTGQAGRGISLDVQKPTNAKHTLFMPIYNYTNTGKATFHIGLQVHSPSTIPTPDTPSIRLLQYRDGRYLGGPPSNAVEDGYAGISEVTFATSATGLVQFPQEDPLRMQRYYFGVNVESVDSLVGTWALVPHAGAAKYRILNLVKTGEGVVEDKEAGYTCFSNYWLEFRFACEPKTLTGDQQRIRIGTGFYGAARAILGDGGPLPDTSPELTIMRIADGKGNLVQAGPLYLDPSIDDGTSGSDDDSEQPAPKPNKPPVAAIAEVTNAVHGTTVNLDGSGSSDADGNPITYKWALVSAPQGSTAYLSSSTSAKPSFLADKVGQYVIVLVVNDGKDNSQAAQTTINVKAINNILLYSIGSTGTDDTTENLVTWPYTATPTSTVSCEGNCGTTYKVAGYKLVANGTNYTIADLKTENLTPDSPVKATFDGLRDGQVVTAGQPLAFALRSTYTNGETVKLQYSFTIKETGQKFSYLTTFKSN</sequence>
<evidence type="ECO:0000259" key="3">
    <source>
        <dbReference type="SMART" id="SM00089"/>
    </source>
</evidence>
<feature type="region of interest" description="Disordered" evidence="1">
    <location>
        <begin position="543"/>
        <end position="566"/>
    </location>
</feature>
<dbReference type="Pfam" id="PF22352">
    <property type="entry name" value="K319L-like_PKD"/>
    <property type="match status" value="1"/>
</dbReference>
<evidence type="ECO:0000313" key="4">
    <source>
        <dbReference type="EMBL" id="MBB6576865.1"/>
    </source>
</evidence>
<name>A0ABR6RCH9_9BURK</name>
<gene>
    <name evidence="4" type="ORF">HNP33_000915</name>
</gene>
<evidence type="ECO:0000256" key="1">
    <source>
        <dbReference type="SAM" id="MobiDB-lite"/>
    </source>
</evidence>